<comment type="caution">
    <text evidence="1">The sequence shown here is derived from an EMBL/GenBank/DDBJ whole genome shotgun (WGS) entry which is preliminary data.</text>
</comment>
<proteinExistence type="predicted"/>
<sequence>MSGMSLFLTKDPKEHCHCKSGLCCPLEGCCMLTPRASTKVEPPPKYTFSSILKTHSLRSNAQTGWFDLPAELRNEVYRLSLSFNTNIRMTLQPTITEHVTRSTRWGKDNRLALLAACREIYHEARPVYYGMNTFEIVRGTHRDVSLFRNPGMPYHLIRNISLLYPIGFGPTIWFFPHVWGHMVDDANKIVSRFNNLDLLKLVTVYFDNPIAAMGVWGEGISWDVALERVEGDNLRHHAQRTQRILLALAEVQGKKMPPCVRLSCPKTSPTATLKPGHTLSAFNAGLTLATRRRG</sequence>
<dbReference type="Proteomes" id="UP000799444">
    <property type="component" value="Unassembled WGS sequence"/>
</dbReference>
<protein>
    <submittedName>
        <fullName evidence="1">Uncharacterized protein</fullName>
    </submittedName>
</protein>
<dbReference type="OrthoDB" id="3691810at2759"/>
<dbReference type="InterPro" id="IPR038883">
    <property type="entry name" value="AN11006-like"/>
</dbReference>
<dbReference type="EMBL" id="ML996112">
    <property type="protein sequence ID" value="KAF2737981.1"/>
    <property type="molecule type" value="Genomic_DNA"/>
</dbReference>
<keyword evidence="2" id="KW-1185">Reference proteome</keyword>
<evidence type="ECO:0000313" key="1">
    <source>
        <dbReference type="EMBL" id="KAF2737981.1"/>
    </source>
</evidence>
<organism evidence="1 2">
    <name type="scientific">Polyplosphaeria fusca</name>
    <dbReference type="NCBI Taxonomy" id="682080"/>
    <lineage>
        <taxon>Eukaryota</taxon>
        <taxon>Fungi</taxon>
        <taxon>Dikarya</taxon>
        <taxon>Ascomycota</taxon>
        <taxon>Pezizomycotina</taxon>
        <taxon>Dothideomycetes</taxon>
        <taxon>Pleosporomycetidae</taxon>
        <taxon>Pleosporales</taxon>
        <taxon>Tetraplosphaeriaceae</taxon>
        <taxon>Polyplosphaeria</taxon>
    </lineage>
</organism>
<gene>
    <name evidence="1" type="ORF">EJ04DRAFT_561130</name>
</gene>
<accession>A0A9P4R6Q4</accession>
<dbReference type="PANTHER" id="PTHR42085">
    <property type="entry name" value="F-BOX DOMAIN-CONTAINING PROTEIN"/>
    <property type="match status" value="1"/>
</dbReference>
<reference evidence="1" key="1">
    <citation type="journal article" date="2020" name="Stud. Mycol.">
        <title>101 Dothideomycetes genomes: a test case for predicting lifestyles and emergence of pathogens.</title>
        <authorList>
            <person name="Haridas S."/>
            <person name="Albert R."/>
            <person name="Binder M."/>
            <person name="Bloem J."/>
            <person name="Labutti K."/>
            <person name="Salamov A."/>
            <person name="Andreopoulos B."/>
            <person name="Baker S."/>
            <person name="Barry K."/>
            <person name="Bills G."/>
            <person name="Bluhm B."/>
            <person name="Cannon C."/>
            <person name="Castanera R."/>
            <person name="Culley D."/>
            <person name="Daum C."/>
            <person name="Ezra D."/>
            <person name="Gonzalez J."/>
            <person name="Henrissat B."/>
            <person name="Kuo A."/>
            <person name="Liang C."/>
            <person name="Lipzen A."/>
            <person name="Lutzoni F."/>
            <person name="Magnuson J."/>
            <person name="Mondo S."/>
            <person name="Nolan M."/>
            <person name="Ohm R."/>
            <person name="Pangilinan J."/>
            <person name="Park H.-J."/>
            <person name="Ramirez L."/>
            <person name="Alfaro M."/>
            <person name="Sun H."/>
            <person name="Tritt A."/>
            <person name="Yoshinaga Y."/>
            <person name="Zwiers L.-H."/>
            <person name="Turgeon B."/>
            <person name="Goodwin S."/>
            <person name="Spatafora J."/>
            <person name="Crous P."/>
            <person name="Grigoriev I."/>
        </authorList>
    </citation>
    <scope>NUCLEOTIDE SEQUENCE</scope>
    <source>
        <strain evidence="1">CBS 125425</strain>
    </source>
</reference>
<dbReference type="PANTHER" id="PTHR42085:SF1">
    <property type="entry name" value="F-BOX DOMAIN-CONTAINING PROTEIN"/>
    <property type="match status" value="1"/>
</dbReference>
<dbReference type="AlphaFoldDB" id="A0A9P4R6Q4"/>
<name>A0A9P4R6Q4_9PLEO</name>
<evidence type="ECO:0000313" key="2">
    <source>
        <dbReference type="Proteomes" id="UP000799444"/>
    </source>
</evidence>